<dbReference type="Gene3D" id="3.30.40.10">
    <property type="entry name" value="Zinc/RING finger domain, C3HC4 (zinc finger)"/>
    <property type="match status" value="1"/>
</dbReference>
<feature type="region of interest" description="Disordered" evidence="4">
    <location>
        <begin position="279"/>
        <end position="300"/>
    </location>
</feature>
<keyword evidence="1" id="KW-0479">Metal-binding</keyword>
<dbReference type="InterPro" id="IPR001876">
    <property type="entry name" value="Znf_RanBP2"/>
</dbReference>
<feature type="domain" description="RanBP2-type" evidence="5">
    <location>
        <begin position="249"/>
        <end position="268"/>
    </location>
</feature>
<organism evidence="6 7">
    <name type="scientific">Cherax quadricarinatus</name>
    <name type="common">Australian red claw crayfish</name>
    <dbReference type="NCBI Taxonomy" id="27406"/>
    <lineage>
        <taxon>Eukaryota</taxon>
        <taxon>Metazoa</taxon>
        <taxon>Ecdysozoa</taxon>
        <taxon>Arthropoda</taxon>
        <taxon>Crustacea</taxon>
        <taxon>Multicrustacea</taxon>
        <taxon>Malacostraca</taxon>
        <taxon>Eumalacostraca</taxon>
        <taxon>Eucarida</taxon>
        <taxon>Decapoda</taxon>
        <taxon>Pleocyemata</taxon>
        <taxon>Astacidea</taxon>
        <taxon>Parastacoidea</taxon>
        <taxon>Parastacidae</taxon>
        <taxon>Cherax</taxon>
    </lineage>
</organism>
<dbReference type="Proteomes" id="UP001445076">
    <property type="component" value="Unassembled WGS sequence"/>
</dbReference>
<dbReference type="CDD" id="cd16646">
    <property type="entry name" value="mRING-HC-C2H2C4_MDM2-like"/>
    <property type="match status" value="1"/>
</dbReference>
<dbReference type="GO" id="GO:0051726">
    <property type="term" value="P:regulation of cell cycle"/>
    <property type="evidence" value="ECO:0007669"/>
    <property type="project" value="InterPro"/>
</dbReference>
<dbReference type="PROSITE" id="PS01358">
    <property type="entry name" value="ZF_RANBP2_1"/>
    <property type="match status" value="1"/>
</dbReference>
<dbReference type="PANTHER" id="PTHR46858:SF5">
    <property type="entry name" value="E3 UBIQUITIN-PROTEIN LIGASE APD1-RELATED"/>
    <property type="match status" value="1"/>
</dbReference>
<keyword evidence="7" id="KW-1185">Reference proteome</keyword>
<dbReference type="GO" id="GO:0005634">
    <property type="term" value="C:nucleus"/>
    <property type="evidence" value="ECO:0007669"/>
    <property type="project" value="InterPro"/>
</dbReference>
<feature type="region of interest" description="Disordered" evidence="4">
    <location>
        <begin position="1"/>
        <end position="37"/>
    </location>
</feature>
<dbReference type="GO" id="GO:0010468">
    <property type="term" value="P:regulation of gene expression"/>
    <property type="evidence" value="ECO:0007669"/>
    <property type="project" value="TreeGrafter"/>
</dbReference>
<evidence type="ECO:0000313" key="6">
    <source>
        <dbReference type="EMBL" id="KAK8747932.1"/>
    </source>
</evidence>
<dbReference type="PANTHER" id="PTHR46858">
    <property type="entry name" value="OS05G0521000 PROTEIN"/>
    <property type="match status" value="1"/>
</dbReference>
<feature type="compositionally biased region" description="Polar residues" evidence="4">
    <location>
        <begin position="1"/>
        <end position="20"/>
    </location>
</feature>
<name>A0AAW0XU72_CHEQU</name>
<accession>A0AAW0XU72</accession>
<feature type="compositionally biased region" description="Basic residues" evidence="4">
    <location>
        <begin position="280"/>
        <end position="298"/>
    </location>
</feature>
<dbReference type="Pfam" id="PF13920">
    <property type="entry name" value="zf-C3HC4_3"/>
    <property type="match status" value="1"/>
</dbReference>
<keyword evidence="2" id="KW-0863">Zinc-finger</keyword>
<comment type="caution">
    <text evidence="6">The sequence shown here is derived from an EMBL/GenBank/DDBJ whole genome shotgun (WGS) entry which is preliminary data.</text>
</comment>
<dbReference type="InterPro" id="IPR016495">
    <property type="entry name" value="p53_neg-reg_MDM_2/4"/>
</dbReference>
<dbReference type="Gene3D" id="2.30.30.380">
    <property type="entry name" value="Zn-finger domain of Sec23/24"/>
    <property type="match status" value="1"/>
</dbReference>
<dbReference type="InterPro" id="IPR036885">
    <property type="entry name" value="SWIB_MDM2_dom_sf"/>
</dbReference>
<dbReference type="SUPFAM" id="SSF47592">
    <property type="entry name" value="SWIB/MDM2 domain"/>
    <property type="match status" value="1"/>
</dbReference>
<evidence type="ECO:0000313" key="7">
    <source>
        <dbReference type="Proteomes" id="UP001445076"/>
    </source>
</evidence>
<dbReference type="GO" id="GO:0061630">
    <property type="term" value="F:ubiquitin protein ligase activity"/>
    <property type="evidence" value="ECO:0007669"/>
    <property type="project" value="TreeGrafter"/>
</dbReference>
<dbReference type="GO" id="GO:0016567">
    <property type="term" value="P:protein ubiquitination"/>
    <property type="evidence" value="ECO:0007669"/>
    <property type="project" value="TreeGrafter"/>
</dbReference>
<proteinExistence type="predicted"/>
<gene>
    <name evidence="6" type="ORF">OTU49_016235</name>
</gene>
<dbReference type="InterPro" id="IPR013083">
    <property type="entry name" value="Znf_RING/FYVE/PHD"/>
</dbReference>
<dbReference type="AlphaFoldDB" id="A0AAW0XU72"/>
<dbReference type="EMBL" id="JARKIK010000013">
    <property type="protein sequence ID" value="KAK8747932.1"/>
    <property type="molecule type" value="Genomic_DNA"/>
</dbReference>
<sequence>MQKNESSTSILTRTQSANVQHNDHEENASSDSSSQCTVNFERSAELRSHMRGRKEDGDGNKDEASVARFSSLFYLSPSLIETFAALGGTSKAYTFNEILQLLKKYLLSKPSLCDPNNVLYVNCGDDSLGQALGVERFHFKDVKVLLPSHPSTGSESESVYSCQGYETALCLNSEYVENEEECGEDIEDASESGKDLKHLDDDASSVMENVGAAVLALHALCGSEREFWPDDNDTDESTDEDPELVADHWKCLTCDEKNKPFVRYCSKCWQLRKNWLPERPKRRKRRKPRPKNKHKKHQTNAIPKWENYPIQSPLDPSAYSDLLKENTIPSTSFSMDCCRSQDSGIFLSQDNLTDFSQKLKREDSQSSNLGNNLTDFLPENLGSVSHQDIHEILNKKSACFMVTRESSAAPQAFDGESKDQENEINNFFKFLLSKAGKEWLNSAAGRCFLASPEVKEVIRRRLRHSSAASEVSQSTNLVSVLCSVCHVRPKNALIIHGRVAHLVACYQCAHHLLERGSRCPACRRKIHMVCKQM</sequence>
<dbReference type="Gene3D" id="1.10.245.10">
    <property type="entry name" value="SWIB/MDM2 domain"/>
    <property type="match status" value="1"/>
</dbReference>
<dbReference type="InterPro" id="IPR036443">
    <property type="entry name" value="Znf_RanBP2_sf"/>
</dbReference>
<protein>
    <recommendedName>
        <fullName evidence="5">RanBP2-type domain-containing protein</fullName>
    </recommendedName>
</protein>
<evidence type="ECO:0000256" key="4">
    <source>
        <dbReference type="SAM" id="MobiDB-lite"/>
    </source>
</evidence>
<evidence type="ECO:0000256" key="2">
    <source>
        <dbReference type="ARBA" id="ARBA00022771"/>
    </source>
</evidence>
<dbReference type="PIRSF" id="PIRSF006748">
    <property type="entry name" value="p53_MDM_2/4"/>
    <property type="match status" value="1"/>
</dbReference>
<dbReference type="GO" id="GO:0008270">
    <property type="term" value="F:zinc ion binding"/>
    <property type="evidence" value="ECO:0007669"/>
    <property type="project" value="UniProtKB-KW"/>
</dbReference>
<evidence type="ECO:0000259" key="5">
    <source>
        <dbReference type="PROSITE" id="PS01358"/>
    </source>
</evidence>
<dbReference type="GO" id="GO:0043066">
    <property type="term" value="P:negative regulation of apoptotic process"/>
    <property type="evidence" value="ECO:0007669"/>
    <property type="project" value="InterPro"/>
</dbReference>
<evidence type="ECO:0000256" key="3">
    <source>
        <dbReference type="ARBA" id="ARBA00022833"/>
    </source>
</evidence>
<evidence type="ECO:0000256" key="1">
    <source>
        <dbReference type="ARBA" id="ARBA00022723"/>
    </source>
</evidence>
<reference evidence="6 7" key="1">
    <citation type="journal article" date="2024" name="BMC Genomics">
        <title>Genome assembly of redclaw crayfish (Cherax quadricarinatus) provides insights into its immune adaptation and hypoxia tolerance.</title>
        <authorList>
            <person name="Liu Z."/>
            <person name="Zheng J."/>
            <person name="Li H."/>
            <person name="Fang K."/>
            <person name="Wang S."/>
            <person name="He J."/>
            <person name="Zhou D."/>
            <person name="Weng S."/>
            <person name="Chi M."/>
            <person name="Gu Z."/>
            <person name="He J."/>
            <person name="Li F."/>
            <person name="Wang M."/>
        </authorList>
    </citation>
    <scope>NUCLEOTIDE SEQUENCE [LARGE SCALE GENOMIC DNA]</scope>
    <source>
        <strain evidence="6">ZL_2023a</strain>
    </source>
</reference>
<keyword evidence="3" id="KW-0862">Zinc</keyword>
<dbReference type="SUPFAM" id="SSF90209">
    <property type="entry name" value="Ran binding protein zinc finger-like"/>
    <property type="match status" value="1"/>
</dbReference>